<evidence type="ECO:0000313" key="5">
    <source>
        <dbReference type="Proteomes" id="UP000095284"/>
    </source>
</evidence>
<dbReference type="EMBL" id="CAJFCV020000005">
    <property type="protein sequence ID" value="CAG9120856.1"/>
    <property type="molecule type" value="Genomic_DNA"/>
</dbReference>
<evidence type="ECO:0000256" key="1">
    <source>
        <dbReference type="SAM" id="SignalP"/>
    </source>
</evidence>
<feature type="domain" description="Peptidase A1" evidence="2">
    <location>
        <begin position="41"/>
        <end position="325"/>
    </location>
</feature>
<organism evidence="5 7">
    <name type="scientific">Bursaphelenchus xylophilus</name>
    <name type="common">Pinewood nematode worm</name>
    <name type="synonym">Aphelenchoides xylophilus</name>
    <dbReference type="NCBI Taxonomy" id="6326"/>
    <lineage>
        <taxon>Eukaryota</taxon>
        <taxon>Metazoa</taxon>
        <taxon>Ecdysozoa</taxon>
        <taxon>Nematoda</taxon>
        <taxon>Chromadorea</taxon>
        <taxon>Rhabditida</taxon>
        <taxon>Tylenchina</taxon>
        <taxon>Tylenchomorpha</taxon>
        <taxon>Aphelenchoidea</taxon>
        <taxon>Aphelenchoididae</taxon>
        <taxon>Bursaphelenchus</taxon>
    </lineage>
</organism>
<dbReference type="Proteomes" id="UP000582659">
    <property type="component" value="Unassembled WGS sequence"/>
</dbReference>
<evidence type="ECO:0000313" key="4">
    <source>
        <dbReference type="EMBL" id="CAG9120856.1"/>
    </source>
</evidence>
<dbReference type="Pfam" id="PF00026">
    <property type="entry name" value="Asp"/>
    <property type="match status" value="1"/>
</dbReference>
<proteinExistence type="predicted"/>
<name>A0A1I7SDL8_BURXY</name>
<dbReference type="OrthoDB" id="10538492at2759"/>
<dbReference type="Proteomes" id="UP000095284">
    <property type="component" value="Unplaced"/>
</dbReference>
<evidence type="ECO:0000313" key="7">
    <source>
        <dbReference type="WBParaSite" id="BXY_1112400.1"/>
    </source>
</evidence>
<gene>
    <name evidence="3" type="ORF">BXYJ_LOCUS10776</name>
</gene>
<feature type="chain" id="PRO_5035359939" evidence="1">
    <location>
        <begin position="21"/>
        <end position="364"/>
    </location>
</feature>
<dbReference type="Gene3D" id="2.40.70.10">
    <property type="entry name" value="Acid Proteases"/>
    <property type="match status" value="2"/>
</dbReference>
<reference evidence="4" key="2">
    <citation type="submission" date="2020-08" db="EMBL/GenBank/DDBJ databases">
        <authorList>
            <person name="Kikuchi T."/>
        </authorList>
    </citation>
    <scope>NUCLEOTIDE SEQUENCE</scope>
    <source>
        <strain evidence="3">Ka4C1</strain>
    </source>
</reference>
<dbReference type="SUPFAM" id="SSF50630">
    <property type="entry name" value="Acid proteases"/>
    <property type="match status" value="1"/>
</dbReference>
<dbReference type="EMBL" id="CAJFDI010000005">
    <property type="protein sequence ID" value="CAD5230016.1"/>
    <property type="molecule type" value="Genomic_DNA"/>
</dbReference>
<dbReference type="AlphaFoldDB" id="A0A1I7SDL8"/>
<dbReference type="WBParaSite" id="BXY_1112400.1">
    <property type="protein sequence ID" value="BXY_1112400.1"/>
    <property type="gene ID" value="BXY_1112400"/>
</dbReference>
<reference evidence="7" key="1">
    <citation type="submission" date="2016-11" db="UniProtKB">
        <authorList>
            <consortium name="WormBaseParasite"/>
        </authorList>
    </citation>
    <scope>IDENTIFICATION</scope>
</reference>
<dbReference type="SMR" id="A0A1I7SDL8"/>
<evidence type="ECO:0000313" key="6">
    <source>
        <dbReference type="Proteomes" id="UP000659654"/>
    </source>
</evidence>
<protein>
    <submittedName>
        <fullName evidence="3">(pine wood nematode) hypothetical protein</fullName>
    </submittedName>
    <submittedName>
        <fullName evidence="7">Peptidase A1 domain-containing protein</fullName>
    </submittedName>
</protein>
<keyword evidence="6" id="KW-1185">Reference proteome</keyword>
<keyword evidence="1" id="KW-0732">Signal</keyword>
<dbReference type="InterPro" id="IPR021109">
    <property type="entry name" value="Peptidase_aspartic_dom_sf"/>
</dbReference>
<feature type="signal peptide" evidence="1">
    <location>
        <begin position="1"/>
        <end position="20"/>
    </location>
</feature>
<evidence type="ECO:0000313" key="3">
    <source>
        <dbReference type="EMBL" id="CAD5230016.1"/>
    </source>
</evidence>
<accession>A0A1I7SDL8</accession>
<dbReference type="InterPro" id="IPR033121">
    <property type="entry name" value="PEPTIDASE_A1"/>
</dbReference>
<dbReference type="Proteomes" id="UP000659654">
    <property type="component" value="Unassembled WGS sequence"/>
</dbReference>
<sequence length="364" mass="41629">MNLKLSWLTELVLLLWHTESFKIEYNGDGPLTVPVNIDEKHHFHLLIDLYRPYSFVFSKKCAGNGTCSHSSHENYIDLKEYRKKGKIIPAVGFHDTHGIGHDFYGSLINITAHSGELVDNLHLGVVEEGNSSLDFEYDGVLGLGLTNVKKVSLAFNTMERMEENVVVFRQLSYKGLKNANGEPAKLSRGEIHFGERKVQNCSSRVAYSPTVSRRKWSIIADIKFNNKCHLNQRISFLPSHTTKISAQHFANYFSATHFNSTNFLPNITLMLQEREFTITPADYTQYFEGQLDPYKVSIGMVDNEDHDFAVGVEFLRKYCLFLEIDDCMIDARIGLSENNGVGRFFEHLWVLTLVKMILLFLVLF</sequence>
<evidence type="ECO:0000259" key="2">
    <source>
        <dbReference type="Pfam" id="PF00026"/>
    </source>
</evidence>